<feature type="transmembrane region" description="Helical" evidence="2">
    <location>
        <begin position="313"/>
        <end position="332"/>
    </location>
</feature>
<dbReference type="SUPFAM" id="SSF53649">
    <property type="entry name" value="Alkaline phosphatase-like"/>
    <property type="match status" value="1"/>
</dbReference>
<keyword evidence="2" id="KW-1133">Transmembrane helix</keyword>
<gene>
    <name evidence="3" type="ORF">H4W80_007382</name>
</gene>
<name>A0ABR9M8I3_9ACTN</name>
<evidence type="ECO:0000313" key="4">
    <source>
        <dbReference type="Proteomes" id="UP000633509"/>
    </source>
</evidence>
<reference evidence="3 4" key="1">
    <citation type="submission" date="2020-10" db="EMBL/GenBank/DDBJ databases">
        <title>Sequencing the genomes of 1000 actinobacteria strains.</title>
        <authorList>
            <person name="Klenk H.-P."/>
        </authorList>
    </citation>
    <scope>NUCLEOTIDE SEQUENCE [LARGE SCALE GENOMIC DNA]</scope>
    <source>
        <strain evidence="3 4">DSM 43173</strain>
    </source>
</reference>
<dbReference type="RefSeq" id="WP_318787229.1">
    <property type="nucleotide sequence ID" value="NZ_JADBEK010000001.1"/>
</dbReference>
<protein>
    <submittedName>
        <fullName evidence="3">Uncharacterized protein</fullName>
    </submittedName>
</protein>
<feature type="transmembrane region" description="Helical" evidence="2">
    <location>
        <begin position="682"/>
        <end position="702"/>
    </location>
</feature>
<dbReference type="EMBL" id="JADBEK010000001">
    <property type="protein sequence ID" value="MBE1589124.1"/>
    <property type="molecule type" value="Genomic_DNA"/>
</dbReference>
<feature type="transmembrane region" description="Helical" evidence="2">
    <location>
        <begin position="538"/>
        <end position="561"/>
    </location>
</feature>
<dbReference type="InterPro" id="IPR017850">
    <property type="entry name" value="Alkaline_phosphatase_core_sf"/>
</dbReference>
<dbReference type="Gene3D" id="3.40.720.10">
    <property type="entry name" value="Alkaline Phosphatase, subunit A"/>
    <property type="match status" value="1"/>
</dbReference>
<feature type="region of interest" description="Disordered" evidence="1">
    <location>
        <begin position="338"/>
        <end position="428"/>
    </location>
</feature>
<evidence type="ECO:0000256" key="1">
    <source>
        <dbReference type="SAM" id="MobiDB-lite"/>
    </source>
</evidence>
<feature type="transmembrane region" description="Helical" evidence="2">
    <location>
        <begin position="443"/>
        <end position="464"/>
    </location>
</feature>
<feature type="transmembrane region" description="Helical" evidence="2">
    <location>
        <begin position="594"/>
        <end position="615"/>
    </location>
</feature>
<feature type="transmembrane region" description="Helical" evidence="2">
    <location>
        <begin position="622"/>
        <end position="642"/>
    </location>
</feature>
<keyword evidence="2" id="KW-0472">Membrane</keyword>
<keyword evidence="4" id="KW-1185">Reference proteome</keyword>
<feature type="transmembrane region" description="Helical" evidence="2">
    <location>
        <begin position="568"/>
        <end position="588"/>
    </location>
</feature>
<evidence type="ECO:0000313" key="3">
    <source>
        <dbReference type="EMBL" id="MBE1589124.1"/>
    </source>
</evidence>
<keyword evidence="2" id="KW-0812">Transmembrane</keyword>
<feature type="transmembrane region" description="Helical" evidence="2">
    <location>
        <begin position="723"/>
        <end position="740"/>
    </location>
</feature>
<feature type="transmembrane region" description="Helical" evidence="2">
    <location>
        <begin position="470"/>
        <end position="490"/>
    </location>
</feature>
<feature type="transmembrane region" description="Helical" evidence="2">
    <location>
        <begin position="746"/>
        <end position="767"/>
    </location>
</feature>
<dbReference type="Proteomes" id="UP000633509">
    <property type="component" value="Unassembled WGS sequence"/>
</dbReference>
<accession>A0ABR9M8I3</accession>
<comment type="caution">
    <text evidence="3">The sequence shown here is derived from an EMBL/GenBank/DDBJ whole genome shotgun (WGS) entry which is preliminary data.</text>
</comment>
<feature type="compositionally biased region" description="Polar residues" evidence="1">
    <location>
        <begin position="412"/>
        <end position="424"/>
    </location>
</feature>
<organism evidence="3 4">
    <name type="scientific">Nonomuraea angiospora</name>
    <dbReference type="NCBI Taxonomy" id="46172"/>
    <lineage>
        <taxon>Bacteria</taxon>
        <taxon>Bacillati</taxon>
        <taxon>Actinomycetota</taxon>
        <taxon>Actinomycetes</taxon>
        <taxon>Streptosporangiales</taxon>
        <taxon>Streptosporangiaceae</taxon>
        <taxon>Nonomuraea</taxon>
    </lineage>
</organism>
<feature type="compositionally biased region" description="Low complexity" evidence="1">
    <location>
        <begin position="368"/>
        <end position="380"/>
    </location>
</feature>
<proteinExistence type="predicted"/>
<sequence>MALIGVPGLEWSDLNPSRTPNLWSLLSQGASASLSTRAVPPPDRGITCPTAGWLTVSAGQRAGTAGKGCLQPPTPQLTGEAAKIPNWPALTAYQSETGFDAQLGTLGQLVTDNGGKVAAIGPGAALAGADKSGNIAKYAPSLDAAGDLTPYNLIIMDAADLATAWTAQPLDEYGVPTPLPAAARQAAVTKADQQIGALIAKLPPNTTTLVAGISDVSPLAHLHVAIAKGPSPSGRPYDHGYLTATSTRQDALVTITDLTATAIQLLGLPAPRQVVGRPWQPNGPTAATPAETVAELADGDLASQVLREVRGPFFAVLVTVQLLFYAFAALALRRRRDTASSAPPGTTPPSTSFPSTEPPATNLPAAESSPSDSSITGPSIADHPSTQPPATNLPPTEPPSAEHPSSERSPIGRSSTTQEGTSALGTPGGDFASTSKLLRSVQIVAVISGAIPISTFLAQLVPWWTLPVPMLSVIVTIVAIAGLITALAFAGPWRAHVLGPLTVVAAVTSLALLIDVMTGSKLQVNAVTGYEPVTGGRFYGFSNIAFAVYATGTILGLAGVAQWLLSRGVSRVVVVAACALYGGLAVFADGWPSWGADFGGVPAFVIGMAVFLILLSGKRVSLLRLLLVGVVGIALVGALSVFDWLRPESQRTHLGNFVQQIIDGQAWTVVGRKFSAMIGVTVGNWSLTLLSLVALAFLFLILDRPSRWGASALGQAYRLAPTLRAGLFGALTCAFVGFLMNDSGIAIPAMALTVAVPLTLAACVRALQLTTVPTD</sequence>
<feature type="compositionally biased region" description="Low complexity" evidence="1">
    <location>
        <begin position="339"/>
        <end position="360"/>
    </location>
</feature>
<evidence type="ECO:0000256" key="2">
    <source>
        <dbReference type="SAM" id="Phobius"/>
    </source>
</evidence>
<feature type="transmembrane region" description="Helical" evidence="2">
    <location>
        <begin position="497"/>
        <end position="518"/>
    </location>
</feature>